<keyword evidence="3" id="KW-1185">Reference proteome</keyword>
<accession>A6NW61</accession>
<proteinExistence type="predicted"/>
<dbReference type="STRING" id="411467.BACCAP_02454"/>
<feature type="transmembrane region" description="Helical" evidence="1">
    <location>
        <begin position="80"/>
        <end position="100"/>
    </location>
</feature>
<keyword evidence="1" id="KW-0812">Transmembrane</keyword>
<dbReference type="Pfam" id="PF19700">
    <property type="entry name" value="DUF6198"/>
    <property type="match status" value="1"/>
</dbReference>
<reference evidence="2 3" key="1">
    <citation type="submission" date="2007-04" db="EMBL/GenBank/DDBJ databases">
        <authorList>
            <person name="Fulton L."/>
            <person name="Clifton S."/>
            <person name="Fulton B."/>
            <person name="Xu J."/>
            <person name="Minx P."/>
            <person name="Pepin K.H."/>
            <person name="Johnson M."/>
            <person name="Thiruvilangam P."/>
            <person name="Bhonagiri V."/>
            <person name="Nash W.E."/>
            <person name="Mardis E.R."/>
            <person name="Wilson R.K."/>
        </authorList>
    </citation>
    <scope>NUCLEOTIDE SEQUENCE [LARGE SCALE GENOMIC DNA]</scope>
    <source>
        <strain evidence="2 3">ATCC 29799</strain>
    </source>
</reference>
<dbReference type="RefSeq" id="WP_006572985.1">
    <property type="nucleotide sequence ID" value="NZ_AAXG02000015.1"/>
</dbReference>
<dbReference type="PANTHER" id="PTHR40078">
    <property type="entry name" value="INTEGRAL MEMBRANE PROTEIN-RELATED"/>
    <property type="match status" value="1"/>
</dbReference>
<dbReference type="AlphaFoldDB" id="A6NW61"/>
<evidence type="ECO:0000313" key="3">
    <source>
        <dbReference type="Proteomes" id="UP000003639"/>
    </source>
</evidence>
<keyword evidence="1" id="KW-1133">Transmembrane helix</keyword>
<dbReference type="eggNOG" id="COG2364">
    <property type="taxonomic scope" value="Bacteria"/>
</dbReference>
<name>A6NW61_9FIRM</name>
<feature type="transmembrane region" description="Helical" evidence="1">
    <location>
        <begin position="7"/>
        <end position="25"/>
    </location>
</feature>
<evidence type="ECO:0008006" key="4">
    <source>
        <dbReference type="Google" id="ProtNLM"/>
    </source>
</evidence>
<feature type="transmembrane region" description="Helical" evidence="1">
    <location>
        <begin position="45"/>
        <end position="68"/>
    </location>
</feature>
<dbReference type="Proteomes" id="UP000003639">
    <property type="component" value="Unassembled WGS sequence"/>
</dbReference>
<dbReference type="OrthoDB" id="87655at2"/>
<evidence type="ECO:0000313" key="2">
    <source>
        <dbReference type="EMBL" id="EDM99718.1"/>
    </source>
</evidence>
<sequence>MEKLKRYVVFLIGLFVNSLGVALITKADLGTSPISSIPYVLSLNFPLTLGQFTILFSLLLIALQLIILRKDFRPEHILQIPVSFVFGYFIDLCMALLFFIQPQAYGMKVLYLLIGCVVLGVGVYMEMLADVVMLPGESFVRSIVFRWGPEFGSTKVAFDVSMTVIAAVLSFVFAGALAGVREGTIVAALLVGFIARLISRRLAFMPRALFGEAHA</sequence>
<keyword evidence="1" id="KW-0472">Membrane</keyword>
<organism evidence="2 3">
    <name type="scientific">Pseudoflavonifractor capillosus ATCC 29799</name>
    <dbReference type="NCBI Taxonomy" id="411467"/>
    <lineage>
        <taxon>Bacteria</taxon>
        <taxon>Bacillati</taxon>
        <taxon>Bacillota</taxon>
        <taxon>Clostridia</taxon>
        <taxon>Eubacteriales</taxon>
        <taxon>Oscillospiraceae</taxon>
        <taxon>Pseudoflavonifractor</taxon>
    </lineage>
</organism>
<dbReference type="InterPro" id="IPR038750">
    <property type="entry name" value="YczE/YyaS-like"/>
</dbReference>
<feature type="transmembrane region" description="Helical" evidence="1">
    <location>
        <begin position="183"/>
        <end position="199"/>
    </location>
</feature>
<protein>
    <recommendedName>
        <fullName evidence="4">Integral membrane protein</fullName>
    </recommendedName>
</protein>
<feature type="transmembrane region" description="Helical" evidence="1">
    <location>
        <begin position="112"/>
        <end position="135"/>
    </location>
</feature>
<reference evidence="2 3" key="2">
    <citation type="submission" date="2007-06" db="EMBL/GenBank/DDBJ databases">
        <title>Draft genome sequence of Pseudoflavonifractor capillosus ATCC 29799.</title>
        <authorList>
            <person name="Sudarsanam P."/>
            <person name="Ley R."/>
            <person name="Guruge J."/>
            <person name="Turnbaugh P.J."/>
            <person name="Mahowald M."/>
            <person name="Liep D."/>
            <person name="Gordon J."/>
        </authorList>
    </citation>
    <scope>NUCLEOTIDE SEQUENCE [LARGE SCALE GENOMIC DNA]</scope>
    <source>
        <strain evidence="2 3">ATCC 29799</strain>
    </source>
</reference>
<dbReference type="EMBL" id="AAXG02000015">
    <property type="protein sequence ID" value="EDM99718.1"/>
    <property type="molecule type" value="Genomic_DNA"/>
</dbReference>
<feature type="transmembrane region" description="Helical" evidence="1">
    <location>
        <begin position="156"/>
        <end position="177"/>
    </location>
</feature>
<evidence type="ECO:0000256" key="1">
    <source>
        <dbReference type="SAM" id="Phobius"/>
    </source>
</evidence>
<dbReference type="PANTHER" id="PTHR40078:SF1">
    <property type="entry name" value="INTEGRAL MEMBRANE PROTEIN"/>
    <property type="match status" value="1"/>
</dbReference>
<gene>
    <name evidence="2" type="ORF">BACCAP_02454</name>
</gene>
<comment type="caution">
    <text evidence="2">The sequence shown here is derived from an EMBL/GenBank/DDBJ whole genome shotgun (WGS) entry which is preliminary data.</text>
</comment>